<protein>
    <recommendedName>
        <fullName evidence="9">Glycosyltransferase RgtA/B/C/D-like domain-containing protein</fullName>
    </recommendedName>
</protein>
<dbReference type="PANTHER" id="PTHR33908">
    <property type="entry name" value="MANNOSYLTRANSFERASE YKCB-RELATED"/>
    <property type="match status" value="1"/>
</dbReference>
<feature type="transmembrane region" description="Helical" evidence="8">
    <location>
        <begin position="381"/>
        <end position="400"/>
    </location>
</feature>
<dbReference type="InterPro" id="IPR050297">
    <property type="entry name" value="LipidA_mod_glycosyltrf_83"/>
</dbReference>
<proteinExistence type="predicted"/>
<dbReference type="InterPro" id="IPR038731">
    <property type="entry name" value="RgtA/B/C-like"/>
</dbReference>
<evidence type="ECO:0000313" key="10">
    <source>
        <dbReference type="EMBL" id="MET4540492.1"/>
    </source>
</evidence>
<organism evidence="10 11">
    <name type="scientific">Arthrobacter bambusae</name>
    <dbReference type="NCBI Taxonomy" id="1338426"/>
    <lineage>
        <taxon>Bacteria</taxon>
        <taxon>Bacillati</taxon>
        <taxon>Actinomycetota</taxon>
        <taxon>Actinomycetes</taxon>
        <taxon>Micrococcales</taxon>
        <taxon>Micrococcaceae</taxon>
        <taxon>Arthrobacter</taxon>
    </lineage>
</organism>
<comment type="caution">
    <text evidence="10">The sequence shown here is derived from an EMBL/GenBank/DDBJ whole genome shotgun (WGS) entry which is preliminary data.</text>
</comment>
<feature type="transmembrane region" description="Helical" evidence="8">
    <location>
        <begin position="351"/>
        <end position="374"/>
    </location>
</feature>
<keyword evidence="4" id="KW-0808">Transferase</keyword>
<evidence type="ECO:0000313" key="11">
    <source>
        <dbReference type="Proteomes" id="UP001549307"/>
    </source>
</evidence>
<feature type="transmembrane region" description="Helical" evidence="8">
    <location>
        <begin position="167"/>
        <end position="185"/>
    </location>
</feature>
<dbReference type="Pfam" id="PF13231">
    <property type="entry name" value="PMT_2"/>
    <property type="match status" value="1"/>
</dbReference>
<keyword evidence="3" id="KW-0328">Glycosyltransferase</keyword>
<feature type="transmembrane region" description="Helical" evidence="8">
    <location>
        <begin position="137"/>
        <end position="155"/>
    </location>
</feature>
<sequence>MTSLHRADPAPLRFTARRSAGKRRQAIQHPLWVAALVGVLALVFRVFGVQRANDVFIDEVTYADLAQQMADGQMPTILGTPFFLHPPGTYALNALVIRGLGLQGSSMDLALQLRWVNSILGAVTVVVCFLVVRRLVGIGAAAVAGVVLASDPFVLRMDGRLMMETPAGLAVLTGWLLVLVVLDCRKGRARLWLEISAGLVFGLAIVMKDMTAVFTVVPLVAGVFWRRTIPPFTAWRILASALVPYAVYLGLLTAMGLLPQFVEQKLVGILRMVGAVQMTGFNSVSEVSLADRLVDLVGRFGTSYMLLGLSVLAGALAATSPAANRRVIGLFSIFTGLVGVYSVFFGAAEEQFGYCVVLAGVVSLPVAAVLVVAWRPRLGRLVVVAAALITALSLLLGVQARSVVDDGLIQARNWMIAELPASAKVGLTSVTGEFALLPHENWEVLPSLESLRDGDAQYVLTQGRQLSQGYGFASPGFLDWLQNNAQPVFTFSGPTSGETVVWRLDRTKLEAAVSGGLVLPPVSGGYR</sequence>
<keyword evidence="11" id="KW-1185">Reference proteome</keyword>
<comment type="subcellular location">
    <subcellularLocation>
        <location evidence="1">Cell membrane</location>
        <topology evidence="1">Multi-pass membrane protein</topology>
    </subcellularLocation>
</comment>
<feature type="transmembrane region" description="Helical" evidence="8">
    <location>
        <begin position="296"/>
        <end position="318"/>
    </location>
</feature>
<feature type="domain" description="Glycosyltransferase RgtA/B/C/D-like" evidence="9">
    <location>
        <begin position="110"/>
        <end position="245"/>
    </location>
</feature>
<keyword evidence="5 8" id="KW-0812">Transmembrane</keyword>
<dbReference type="RefSeq" id="WP_354229567.1">
    <property type="nucleotide sequence ID" value="NZ_JBEPSN010000005.1"/>
</dbReference>
<evidence type="ECO:0000256" key="2">
    <source>
        <dbReference type="ARBA" id="ARBA00022475"/>
    </source>
</evidence>
<feature type="transmembrane region" description="Helical" evidence="8">
    <location>
        <begin position="327"/>
        <end position="345"/>
    </location>
</feature>
<keyword evidence="2" id="KW-1003">Cell membrane</keyword>
<evidence type="ECO:0000256" key="8">
    <source>
        <dbReference type="SAM" id="Phobius"/>
    </source>
</evidence>
<evidence type="ECO:0000256" key="5">
    <source>
        <dbReference type="ARBA" id="ARBA00022692"/>
    </source>
</evidence>
<reference evidence="10 11" key="1">
    <citation type="submission" date="2024-06" db="EMBL/GenBank/DDBJ databases">
        <title>Sorghum-associated microbial communities from plants grown in Nebraska, USA.</title>
        <authorList>
            <person name="Schachtman D."/>
        </authorList>
    </citation>
    <scope>NUCLEOTIDE SEQUENCE [LARGE SCALE GENOMIC DNA]</scope>
    <source>
        <strain evidence="10 11">3552</strain>
    </source>
</reference>
<dbReference type="Proteomes" id="UP001549307">
    <property type="component" value="Unassembled WGS sequence"/>
</dbReference>
<evidence type="ECO:0000256" key="1">
    <source>
        <dbReference type="ARBA" id="ARBA00004651"/>
    </source>
</evidence>
<keyword evidence="6 8" id="KW-1133">Transmembrane helix</keyword>
<evidence type="ECO:0000256" key="6">
    <source>
        <dbReference type="ARBA" id="ARBA00022989"/>
    </source>
</evidence>
<name>A0ABV2P7H4_9MICC</name>
<dbReference type="GeneID" id="92753220"/>
<feature type="transmembrane region" description="Helical" evidence="8">
    <location>
        <begin position="197"/>
        <end position="225"/>
    </location>
</feature>
<dbReference type="EMBL" id="JBEPSN010000005">
    <property type="protein sequence ID" value="MET4540492.1"/>
    <property type="molecule type" value="Genomic_DNA"/>
</dbReference>
<keyword evidence="7 8" id="KW-0472">Membrane</keyword>
<feature type="transmembrane region" description="Helical" evidence="8">
    <location>
        <begin position="115"/>
        <end position="132"/>
    </location>
</feature>
<feature type="transmembrane region" description="Helical" evidence="8">
    <location>
        <begin position="237"/>
        <end position="259"/>
    </location>
</feature>
<feature type="transmembrane region" description="Helical" evidence="8">
    <location>
        <begin position="266"/>
        <end position="284"/>
    </location>
</feature>
<dbReference type="PANTHER" id="PTHR33908:SF11">
    <property type="entry name" value="MEMBRANE PROTEIN"/>
    <property type="match status" value="1"/>
</dbReference>
<gene>
    <name evidence="10" type="ORF">ABIE37_002279</name>
</gene>
<evidence type="ECO:0000256" key="3">
    <source>
        <dbReference type="ARBA" id="ARBA00022676"/>
    </source>
</evidence>
<accession>A0ABV2P7H4</accession>
<evidence type="ECO:0000256" key="7">
    <source>
        <dbReference type="ARBA" id="ARBA00023136"/>
    </source>
</evidence>
<evidence type="ECO:0000259" key="9">
    <source>
        <dbReference type="Pfam" id="PF13231"/>
    </source>
</evidence>
<feature type="transmembrane region" description="Helical" evidence="8">
    <location>
        <begin position="31"/>
        <end position="48"/>
    </location>
</feature>
<evidence type="ECO:0000256" key="4">
    <source>
        <dbReference type="ARBA" id="ARBA00022679"/>
    </source>
</evidence>